<reference evidence="3" key="1">
    <citation type="journal article" date="2011" name="Nat. Commun.">
        <title>Effector diversification within compartments of the Leptosphaeria maculans genome affected by Repeat-Induced Point mutations.</title>
        <authorList>
            <person name="Rouxel T."/>
            <person name="Grandaubert J."/>
            <person name="Hane J.K."/>
            <person name="Hoede C."/>
            <person name="van de Wouw A.P."/>
            <person name="Couloux A."/>
            <person name="Dominguez V."/>
            <person name="Anthouard V."/>
            <person name="Bally P."/>
            <person name="Bourras S."/>
            <person name="Cozijnsen A.J."/>
            <person name="Ciuffetti L.M."/>
            <person name="Degrave A."/>
            <person name="Dilmaghani A."/>
            <person name="Duret L."/>
            <person name="Fudal I."/>
            <person name="Goodwin S.B."/>
            <person name="Gout L."/>
            <person name="Glaser N."/>
            <person name="Linglin J."/>
            <person name="Kema G.H.J."/>
            <person name="Lapalu N."/>
            <person name="Lawrence C.B."/>
            <person name="May K."/>
            <person name="Meyer M."/>
            <person name="Ollivier B."/>
            <person name="Poulain J."/>
            <person name="Schoch C.L."/>
            <person name="Simon A."/>
            <person name="Spatafora J.W."/>
            <person name="Stachowiak A."/>
            <person name="Turgeon B.G."/>
            <person name="Tyler B.M."/>
            <person name="Vincent D."/>
            <person name="Weissenbach J."/>
            <person name="Amselem J."/>
            <person name="Quesneville H."/>
            <person name="Oliver R.P."/>
            <person name="Wincker P."/>
            <person name="Balesdent M.-H."/>
            <person name="Howlett B.J."/>
        </authorList>
    </citation>
    <scope>NUCLEOTIDE SEQUENCE [LARGE SCALE GENOMIC DNA]</scope>
    <source>
        <strain evidence="3">JN3 / isolate v23.1.3 / race Av1-4-5-6-7-8</strain>
    </source>
</reference>
<dbReference type="InParanoid" id="E4ZTQ5"/>
<accession>E4ZTQ5</accession>
<dbReference type="EMBL" id="FP929125">
    <property type="protein sequence ID" value="CBX94615.1"/>
    <property type="molecule type" value="Genomic_DNA"/>
</dbReference>
<protein>
    <submittedName>
        <fullName evidence="2">Predicted protein</fullName>
    </submittedName>
</protein>
<keyword evidence="3" id="KW-1185">Reference proteome</keyword>
<feature type="region of interest" description="Disordered" evidence="1">
    <location>
        <begin position="1"/>
        <end position="22"/>
    </location>
</feature>
<evidence type="ECO:0000256" key="1">
    <source>
        <dbReference type="SAM" id="MobiDB-lite"/>
    </source>
</evidence>
<dbReference type="HOGENOM" id="CLU_970007_0_0_1"/>
<dbReference type="Proteomes" id="UP000002668">
    <property type="component" value="Genome"/>
</dbReference>
<feature type="compositionally biased region" description="Basic residues" evidence="1">
    <location>
        <begin position="1"/>
        <end position="10"/>
    </location>
</feature>
<dbReference type="VEuPathDB" id="FungiDB:LEMA_P116180.1"/>
<gene>
    <name evidence="2" type="ORF">LEMA_P116180.1</name>
</gene>
<feature type="region of interest" description="Disordered" evidence="1">
    <location>
        <begin position="148"/>
        <end position="172"/>
    </location>
</feature>
<evidence type="ECO:0000313" key="2">
    <source>
        <dbReference type="EMBL" id="CBX94615.1"/>
    </source>
</evidence>
<organism evidence="3">
    <name type="scientific">Leptosphaeria maculans (strain JN3 / isolate v23.1.3 / race Av1-4-5-6-7-8)</name>
    <name type="common">Blackleg fungus</name>
    <name type="synonym">Phoma lingam</name>
    <dbReference type="NCBI Taxonomy" id="985895"/>
    <lineage>
        <taxon>Eukaryota</taxon>
        <taxon>Fungi</taxon>
        <taxon>Dikarya</taxon>
        <taxon>Ascomycota</taxon>
        <taxon>Pezizomycotina</taxon>
        <taxon>Dothideomycetes</taxon>
        <taxon>Pleosporomycetidae</taxon>
        <taxon>Pleosporales</taxon>
        <taxon>Pleosporineae</taxon>
        <taxon>Leptosphaeriaceae</taxon>
        <taxon>Plenodomus</taxon>
        <taxon>Plenodomus lingam/Leptosphaeria maculans species complex</taxon>
    </lineage>
</organism>
<dbReference type="AlphaFoldDB" id="E4ZTQ5"/>
<evidence type="ECO:0000313" key="3">
    <source>
        <dbReference type="Proteomes" id="UP000002668"/>
    </source>
</evidence>
<name>E4ZTQ5_LEPMJ</name>
<proteinExistence type="predicted"/>
<sequence>MRTPSRTRRVRSSDEVRGGVPSSVPQRAVTQLQALWVRKPHIRLKFTLKIASASAHGGHLWALRLSKKRWQLPFVAVVPWLTIELHDSPHTWAVMASVREQLVTEESNHFTLYTMAHLVRNALTGSQSCVPSSIDSIYRVKLPQPQRRQIENKSTASTAATVHEDRVRPPRNQQLLHCGPTARHSPSAAAIQPNARATPGPITQTHLKIPMSLFKNSHAKLQTNNTQPACRGAALLHLTPARRYPTTRPGRTSAQLNRATTRSVQKLRSLPKSLTAKAIPPITHLQT</sequence>